<dbReference type="Proteomes" id="UP000249915">
    <property type="component" value="Unassembled WGS sequence"/>
</dbReference>
<comment type="caution">
    <text evidence="1">The sequence shown here is derived from an EMBL/GenBank/DDBJ whole genome shotgun (WGS) entry which is preliminary data.</text>
</comment>
<evidence type="ECO:0000313" key="2">
    <source>
        <dbReference type="Proteomes" id="UP000249915"/>
    </source>
</evidence>
<evidence type="ECO:0000313" key="1">
    <source>
        <dbReference type="EMBL" id="PXY27867.1"/>
    </source>
</evidence>
<protein>
    <submittedName>
        <fullName evidence="1">Uncharacterized protein</fullName>
    </submittedName>
</protein>
<keyword evidence="2" id="KW-1185">Reference proteome</keyword>
<organism evidence="1 2">
    <name type="scientific">Prauserella muralis</name>
    <dbReference type="NCBI Taxonomy" id="588067"/>
    <lineage>
        <taxon>Bacteria</taxon>
        <taxon>Bacillati</taxon>
        <taxon>Actinomycetota</taxon>
        <taxon>Actinomycetes</taxon>
        <taxon>Pseudonocardiales</taxon>
        <taxon>Pseudonocardiaceae</taxon>
        <taxon>Prauserella</taxon>
    </lineage>
</organism>
<sequence>MIEPDRMVSAIRAELAARVLPRLSDDRARSSVIAAMGILGDLALQIRQDDSWLPAAETALRSGIARWPVTVSGDADRSEILAATEELITGLWAAGEPEKELLQDIRSVLRADLEHQLKRIR</sequence>
<accession>A0A2V4B1F8</accession>
<name>A0A2V4B1F8_9PSEU</name>
<dbReference type="OrthoDB" id="3691825at2"/>
<proteinExistence type="predicted"/>
<dbReference type="EMBL" id="MASW01000002">
    <property type="protein sequence ID" value="PXY27867.1"/>
    <property type="molecule type" value="Genomic_DNA"/>
</dbReference>
<dbReference type="AlphaFoldDB" id="A0A2V4B1F8"/>
<dbReference type="RefSeq" id="WP_112281883.1">
    <property type="nucleotide sequence ID" value="NZ_MASW01000002.1"/>
</dbReference>
<reference evidence="1 2" key="1">
    <citation type="submission" date="2016-07" db="EMBL/GenBank/DDBJ databases">
        <title>Draft genome sequence of Prauserella muralis DSM 45305, isolated from a mould-covered wall in an indoor environment.</title>
        <authorList>
            <person name="Ruckert C."/>
            <person name="Albersmeier A."/>
            <person name="Jiang C.-L."/>
            <person name="Jiang Y."/>
            <person name="Kalinowski J."/>
            <person name="Schneider O."/>
            <person name="Winkler A."/>
            <person name="Zotchev S.B."/>
        </authorList>
    </citation>
    <scope>NUCLEOTIDE SEQUENCE [LARGE SCALE GENOMIC DNA]</scope>
    <source>
        <strain evidence="1 2">DSM 45305</strain>
    </source>
</reference>
<gene>
    <name evidence="1" type="ORF">BAY60_16005</name>
</gene>